<dbReference type="AlphaFoldDB" id="A0A450UDH4"/>
<proteinExistence type="predicted"/>
<organism evidence="2">
    <name type="scientific">Candidatus Kentrum sp. LFY</name>
    <dbReference type="NCBI Taxonomy" id="2126342"/>
    <lineage>
        <taxon>Bacteria</taxon>
        <taxon>Pseudomonadati</taxon>
        <taxon>Pseudomonadota</taxon>
        <taxon>Gammaproteobacteria</taxon>
        <taxon>Candidatus Kentrum</taxon>
    </lineage>
</organism>
<dbReference type="EMBL" id="CAADFH010000012">
    <property type="protein sequence ID" value="VFJ90532.1"/>
    <property type="molecule type" value="Genomic_DNA"/>
</dbReference>
<reference evidence="2" key="1">
    <citation type="submission" date="2019-02" db="EMBL/GenBank/DDBJ databases">
        <authorList>
            <person name="Gruber-Vodicka R. H."/>
            <person name="Seah K. B. B."/>
        </authorList>
    </citation>
    <scope>NUCLEOTIDE SEQUENCE</scope>
    <source>
        <strain evidence="2">BECK_M6</strain>
    </source>
</reference>
<evidence type="ECO:0000313" key="2">
    <source>
        <dbReference type="EMBL" id="VFJ90532.1"/>
    </source>
</evidence>
<sequence length="208" mass="23385">MYSRLSRLIESWTGRTGRTHFSFQGNRLCFRDRRPRSGKAPFGEEQKPQARISANPAVTKIVVCSESRGPNPDKPKPKHFDDAIVNPGTPLSSRPKGEIFRLGGHPERERFLAQRKMTNHEFSCVFLEIFRVRDYWKGEPGHGPRVDPQGGYRPSKVNRVPPPGREHPEGDLGDAVSTGPWAYRLRGSQRVIQETLAKQDTSAPSTSG</sequence>
<evidence type="ECO:0000256" key="1">
    <source>
        <dbReference type="SAM" id="MobiDB-lite"/>
    </source>
</evidence>
<gene>
    <name evidence="2" type="ORF">BECKLFY1418A_GA0070994_10129</name>
</gene>
<feature type="compositionally biased region" description="Basic and acidic residues" evidence="1">
    <location>
        <begin position="71"/>
        <end position="82"/>
    </location>
</feature>
<protein>
    <submittedName>
        <fullName evidence="2">Uncharacterized protein</fullName>
    </submittedName>
</protein>
<name>A0A450UDH4_9GAMM</name>
<feature type="region of interest" description="Disordered" evidence="1">
    <location>
        <begin position="67"/>
        <end position="97"/>
    </location>
</feature>
<accession>A0A450UDH4</accession>
<feature type="region of interest" description="Disordered" evidence="1">
    <location>
        <begin position="137"/>
        <end position="180"/>
    </location>
</feature>